<feature type="compositionally biased region" description="Basic residues" evidence="1">
    <location>
        <begin position="86"/>
        <end position="98"/>
    </location>
</feature>
<protein>
    <submittedName>
        <fullName evidence="2">Uncharacterized protein</fullName>
    </submittedName>
</protein>
<reference evidence="2" key="1">
    <citation type="submission" date="2023-07" db="EMBL/GenBank/DDBJ databases">
        <authorList>
            <consortium name="AG Swart"/>
            <person name="Singh M."/>
            <person name="Singh A."/>
            <person name="Seah K."/>
            <person name="Emmerich C."/>
        </authorList>
    </citation>
    <scope>NUCLEOTIDE SEQUENCE</scope>
    <source>
        <strain evidence="2">DP1</strain>
    </source>
</reference>
<feature type="region of interest" description="Disordered" evidence="1">
    <location>
        <begin position="72"/>
        <end position="115"/>
    </location>
</feature>
<comment type="caution">
    <text evidence="2">The sequence shown here is derived from an EMBL/GenBank/DDBJ whole genome shotgun (WGS) entry which is preliminary data.</text>
</comment>
<organism evidence="2 3">
    <name type="scientific">Euplotes crassus</name>
    <dbReference type="NCBI Taxonomy" id="5936"/>
    <lineage>
        <taxon>Eukaryota</taxon>
        <taxon>Sar</taxon>
        <taxon>Alveolata</taxon>
        <taxon>Ciliophora</taxon>
        <taxon>Intramacronucleata</taxon>
        <taxon>Spirotrichea</taxon>
        <taxon>Hypotrichia</taxon>
        <taxon>Euplotida</taxon>
        <taxon>Euplotidae</taxon>
        <taxon>Moneuplotes</taxon>
    </lineage>
</organism>
<dbReference type="Proteomes" id="UP001295684">
    <property type="component" value="Unassembled WGS sequence"/>
</dbReference>
<proteinExistence type="predicted"/>
<gene>
    <name evidence="2" type="ORF">ECRASSUSDP1_LOCUS26431</name>
</gene>
<dbReference type="EMBL" id="CAMPGE010027242">
    <property type="protein sequence ID" value="CAI2384891.1"/>
    <property type="molecule type" value="Genomic_DNA"/>
</dbReference>
<name>A0AAD2D9W0_EUPCR</name>
<dbReference type="AlphaFoldDB" id="A0AAD2D9W0"/>
<evidence type="ECO:0000313" key="3">
    <source>
        <dbReference type="Proteomes" id="UP001295684"/>
    </source>
</evidence>
<accession>A0AAD2D9W0</accession>
<sequence>MSAAMHKIPAKIFPKISKSNKDKFFDDCDISDDVLSESSLYARRIRGGFLSTKTINSCMSGQRLDQPQAKLFSSQDPARFNEQRLSKAKKFKPSRFRNHNQDSISSDSDKESSQKCPSLKAEISGLLQKIIKLKEKETPLYARKKKSVPLYKMPHVESKDQDSFFVTMQDIQSPDEELKSFM</sequence>
<keyword evidence="3" id="KW-1185">Reference proteome</keyword>
<evidence type="ECO:0000313" key="2">
    <source>
        <dbReference type="EMBL" id="CAI2384891.1"/>
    </source>
</evidence>
<evidence type="ECO:0000256" key="1">
    <source>
        <dbReference type="SAM" id="MobiDB-lite"/>
    </source>
</evidence>